<gene>
    <name evidence="5" type="ORF">KC01_LOCUS29374</name>
</gene>
<name>A0AAV2LG96_KNICA</name>
<comment type="similarity">
    <text evidence="2">Belongs to the perilipin family.</text>
</comment>
<dbReference type="PANTHER" id="PTHR14024">
    <property type="entry name" value="PERILIPIN"/>
    <property type="match status" value="1"/>
</dbReference>
<keyword evidence="3" id="KW-0551">Lipid droplet</keyword>
<dbReference type="GO" id="GO:0010890">
    <property type="term" value="P:positive regulation of triglyceride storage"/>
    <property type="evidence" value="ECO:0007669"/>
    <property type="project" value="TreeGrafter"/>
</dbReference>
<dbReference type="GO" id="GO:0005811">
    <property type="term" value="C:lipid droplet"/>
    <property type="evidence" value="ECO:0007669"/>
    <property type="project" value="UniProtKB-SubCell"/>
</dbReference>
<dbReference type="AlphaFoldDB" id="A0AAV2LG96"/>
<dbReference type="Proteomes" id="UP001497482">
    <property type="component" value="Chromosome 3"/>
</dbReference>
<reference evidence="5 6" key="1">
    <citation type="submission" date="2024-04" db="EMBL/GenBank/DDBJ databases">
        <authorList>
            <person name="Waldvogel A.-M."/>
            <person name="Schoenle A."/>
        </authorList>
    </citation>
    <scope>NUCLEOTIDE SEQUENCE [LARGE SCALE GENOMIC DNA]</scope>
</reference>
<feature type="region of interest" description="Disordered" evidence="4">
    <location>
        <begin position="167"/>
        <end position="187"/>
    </location>
</feature>
<evidence type="ECO:0000313" key="6">
    <source>
        <dbReference type="Proteomes" id="UP001497482"/>
    </source>
</evidence>
<dbReference type="GO" id="GO:0019915">
    <property type="term" value="P:lipid storage"/>
    <property type="evidence" value="ECO:0007669"/>
    <property type="project" value="TreeGrafter"/>
</dbReference>
<evidence type="ECO:0000313" key="5">
    <source>
        <dbReference type="EMBL" id="CAL1601393.1"/>
    </source>
</evidence>
<dbReference type="EMBL" id="OZ035825">
    <property type="protein sequence ID" value="CAL1601393.1"/>
    <property type="molecule type" value="Genomic_DNA"/>
</dbReference>
<evidence type="ECO:0000256" key="2">
    <source>
        <dbReference type="ARBA" id="ARBA00006311"/>
    </source>
</evidence>
<comment type="subcellular location">
    <subcellularLocation>
        <location evidence="1">Lipid droplet</location>
    </subcellularLocation>
</comment>
<protein>
    <submittedName>
        <fullName evidence="5">Uncharacterized protein</fullName>
    </submittedName>
</protein>
<keyword evidence="6" id="KW-1185">Reference proteome</keyword>
<dbReference type="PANTHER" id="PTHR14024:SF54">
    <property type="entry name" value="PERILIPIN-2-LIKE"/>
    <property type="match status" value="1"/>
</dbReference>
<proteinExistence type="inferred from homology"/>
<organism evidence="5 6">
    <name type="scientific">Knipowitschia caucasica</name>
    <name type="common">Caucasian dwarf goby</name>
    <name type="synonym">Pomatoschistus caucasicus</name>
    <dbReference type="NCBI Taxonomy" id="637954"/>
    <lineage>
        <taxon>Eukaryota</taxon>
        <taxon>Metazoa</taxon>
        <taxon>Chordata</taxon>
        <taxon>Craniata</taxon>
        <taxon>Vertebrata</taxon>
        <taxon>Euteleostomi</taxon>
        <taxon>Actinopterygii</taxon>
        <taxon>Neopterygii</taxon>
        <taxon>Teleostei</taxon>
        <taxon>Neoteleostei</taxon>
        <taxon>Acanthomorphata</taxon>
        <taxon>Gobiaria</taxon>
        <taxon>Gobiiformes</taxon>
        <taxon>Gobioidei</taxon>
        <taxon>Gobiidae</taxon>
        <taxon>Gobiinae</taxon>
        <taxon>Knipowitschia</taxon>
    </lineage>
</organism>
<evidence type="ECO:0000256" key="1">
    <source>
        <dbReference type="ARBA" id="ARBA00004502"/>
    </source>
</evidence>
<evidence type="ECO:0000256" key="4">
    <source>
        <dbReference type="SAM" id="MobiDB-lite"/>
    </source>
</evidence>
<sequence length="308" mass="34182">MNNNQMMQADNAAVRVARLPVLRSAWSRLTVLYTGAKRSRPNVRLFCEALEHRAVHLCTLASDTVSPVVVVLEPQISIANEFACKSLDWLESAFPLLQAPTEEIVAVAKDKIHEAKEMMNAVATRSKSCLQRTLEHPVNQEHSSSFSDRAAAGAGLDHAPHVPLVDSVSPSAVGGEEANSVEGFDSTSAQTERLQSLCTNLYRGYNKVIERLSQTSLTQELQTHLSSFIMMLPHCLQQQMATMILFVAHMYSLSCPFPQQTGTEYSILTTTSPHKDQLAVVQWQESPTWRLRLPQSDCGCKDHCCMRT</sequence>
<dbReference type="InterPro" id="IPR004279">
    <property type="entry name" value="Perilipin"/>
</dbReference>
<accession>A0AAV2LG96</accession>
<dbReference type="GO" id="GO:0005829">
    <property type="term" value="C:cytosol"/>
    <property type="evidence" value="ECO:0007669"/>
    <property type="project" value="TreeGrafter"/>
</dbReference>
<dbReference type="Pfam" id="PF03036">
    <property type="entry name" value="Perilipin"/>
    <property type="match status" value="1"/>
</dbReference>
<evidence type="ECO:0000256" key="3">
    <source>
        <dbReference type="ARBA" id="ARBA00022677"/>
    </source>
</evidence>